<dbReference type="PANTHER" id="PTHR24126:SF14">
    <property type="entry name" value="ANK_REP_REGION DOMAIN-CONTAINING PROTEIN"/>
    <property type="match status" value="1"/>
</dbReference>
<dbReference type="Gene3D" id="1.25.40.20">
    <property type="entry name" value="Ankyrin repeat-containing domain"/>
    <property type="match status" value="1"/>
</dbReference>
<keyword evidence="2 3" id="KW-0040">ANK repeat</keyword>
<dbReference type="InterPro" id="IPR036770">
    <property type="entry name" value="Ankyrin_rpt-contain_sf"/>
</dbReference>
<protein>
    <submittedName>
        <fullName evidence="5">Ankyrin repeat domain-containing protein</fullName>
    </submittedName>
</protein>
<name>A0ABY5IU61_9FLAO</name>
<dbReference type="RefSeq" id="WP_256550750.1">
    <property type="nucleotide sequence ID" value="NZ_CP101751.1"/>
</dbReference>
<gene>
    <name evidence="5" type="ORF">NOX80_15710</name>
</gene>
<dbReference type="Gene3D" id="1.20.1420.60">
    <property type="match status" value="1"/>
</dbReference>
<keyword evidence="1" id="KW-0677">Repeat</keyword>
<accession>A0ABY5IU61</accession>
<evidence type="ECO:0000256" key="1">
    <source>
        <dbReference type="ARBA" id="ARBA00022737"/>
    </source>
</evidence>
<evidence type="ECO:0000259" key="4">
    <source>
        <dbReference type="Pfam" id="PF14300"/>
    </source>
</evidence>
<feature type="domain" description="DNA mimic protein DMP19 C-terminal" evidence="4">
    <location>
        <begin position="39"/>
        <end position="152"/>
    </location>
</feature>
<organism evidence="5 6">
    <name type="scientific">Flavobacterium cerinum</name>
    <dbReference type="NCBI Taxonomy" id="2502784"/>
    <lineage>
        <taxon>Bacteria</taxon>
        <taxon>Pseudomonadati</taxon>
        <taxon>Bacteroidota</taxon>
        <taxon>Flavobacteriia</taxon>
        <taxon>Flavobacteriales</taxon>
        <taxon>Flavobacteriaceae</taxon>
        <taxon>Flavobacterium</taxon>
    </lineage>
</organism>
<dbReference type="InterPro" id="IPR025402">
    <property type="entry name" value="DMP19_C"/>
</dbReference>
<evidence type="ECO:0000256" key="3">
    <source>
        <dbReference type="PROSITE-ProRule" id="PRU00023"/>
    </source>
</evidence>
<evidence type="ECO:0000313" key="5">
    <source>
        <dbReference type="EMBL" id="UUC45062.1"/>
    </source>
</evidence>
<dbReference type="SMART" id="SM00248">
    <property type="entry name" value="ANK"/>
    <property type="match status" value="3"/>
</dbReference>
<reference evidence="5" key="1">
    <citation type="submission" date="2022-07" db="EMBL/GenBank/DDBJ databases">
        <title>Isolation, identification, and degradation of a PFOSA degrading strain from sewage treatment plant.</title>
        <authorList>
            <person name="Zhang L."/>
            <person name="Huo Y."/>
        </authorList>
    </citation>
    <scope>NUCLEOTIDE SEQUENCE</scope>
    <source>
        <strain evidence="5">C1</strain>
    </source>
</reference>
<dbReference type="Pfam" id="PF12796">
    <property type="entry name" value="Ank_2"/>
    <property type="match status" value="1"/>
</dbReference>
<dbReference type="InterPro" id="IPR002110">
    <property type="entry name" value="Ankyrin_rpt"/>
</dbReference>
<feature type="repeat" description="ANK" evidence="3">
    <location>
        <begin position="246"/>
        <end position="279"/>
    </location>
</feature>
<keyword evidence="6" id="KW-1185">Reference proteome</keyword>
<evidence type="ECO:0000256" key="2">
    <source>
        <dbReference type="ARBA" id="ARBA00023043"/>
    </source>
</evidence>
<dbReference type="Pfam" id="PF14300">
    <property type="entry name" value="DMP19"/>
    <property type="match status" value="1"/>
</dbReference>
<evidence type="ECO:0000313" key="6">
    <source>
        <dbReference type="Proteomes" id="UP001059844"/>
    </source>
</evidence>
<dbReference type="Proteomes" id="UP001059844">
    <property type="component" value="Chromosome"/>
</dbReference>
<dbReference type="SUPFAM" id="SSF48403">
    <property type="entry name" value="Ankyrin repeat"/>
    <property type="match status" value="1"/>
</dbReference>
<dbReference type="EMBL" id="CP101751">
    <property type="protein sequence ID" value="UUC45062.1"/>
    <property type="molecule type" value="Genomic_DNA"/>
</dbReference>
<sequence length="552" mass="63106">MSSLSNQKIAIYSISDIYPLFEYMHNQVSLSSDRFQEQNEFARTIWLTMRIDGEIKNGGIEQLFSNLGEGFNPDYLIEALQNIKSEKGLEIVQKFIDFIYQSDKHTTSFYGDYAYVSGFDKKLNKLHNELSDTYYTLDPSVEALIVQYAEANWSNPDFQEAIKDVVFKSNEKDESELIDSLNDAIKSGNVATVKKILKKLKNVNQASEYGSVPIFELPYLSNTAKKIEICQLLIDHSADLRFTDKYHNSVLHLAAKTDGNTEFITFLLDQGMDIEIKDNYDNTPIFRTDKNPENCSLLISRGANVNGRSKIGFSPLTNALKSYYGWYGNPNAKEYHPKIKKSIDQLLVAGATFHSEGLIHENTELSMFVQDPKMLKHLFKQKSVKNAPEFDPNFKKWSAVFEASLKGNLECLKMLAEKGALLNQELDVPHYETKTFSGGTPMNVALNDEIRAYLETQNVSLGSRKSYSLFLETRGNDEAAVVDLIQQLKNVNKEEALKDFYTVKKKMDESYERIDGKYFYYKPLFLKSTESEEEYKNIEALLKSFNCELTLI</sequence>
<proteinExistence type="predicted"/>
<dbReference type="PROSITE" id="PS50088">
    <property type="entry name" value="ANK_REPEAT"/>
    <property type="match status" value="1"/>
</dbReference>
<dbReference type="PANTHER" id="PTHR24126">
    <property type="entry name" value="ANKYRIN REPEAT, PH AND SEC7 DOMAIN CONTAINING PROTEIN SECG-RELATED"/>
    <property type="match status" value="1"/>
</dbReference>